<gene>
    <name evidence="3" type="ORF">LITE_LOCUS30377</name>
</gene>
<dbReference type="Proteomes" id="UP001154282">
    <property type="component" value="Unassembled WGS sequence"/>
</dbReference>
<reference evidence="3" key="1">
    <citation type="submission" date="2022-08" db="EMBL/GenBank/DDBJ databases">
        <authorList>
            <person name="Gutierrez-Valencia J."/>
        </authorList>
    </citation>
    <scope>NUCLEOTIDE SEQUENCE</scope>
</reference>
<evidence type="ECO:0000259" key="2">
    <source>
        <dbReference type="Pfam" id="PF24750"/>
    </source>
</evidence>
<accession>A0AAV0MVX0</accession>
<dbReference type="Gene3D" id="1.20.1280.50">
    <property type="match status" value="1"/>
</dbReference>
<keyword evidence="4" id="KW-1185">Reference proteome</keyword>
<protein>
    <recommendedName>
        <fullName evidence="5">F-box domain-containing protein</fullName>
    </recommendedName>
</protein>
<evidence type="ECO:0000259" key="1">
    <source>
        <dbReference type="Pfam" id="PF00646"/>
    </source>
</evidence>
<sequence length="436" mass="49951">MADPTINNKLGDDLVEEILIRLPNHRIACRCKLVCRLWNSVIVSDNSFNRRFVSHRQTMTPDDLKSMVLTIIPPMPNGDEERDAFKVLDCQNDLVLCGFYDKYPSDEVHIRSYLVCNPFTKQWDALPHAPKKLVYHGRPASRLVCEPPSGAGGAGCRFRVVCLYYELARACVRADVFCSESGEWTKDALVREGCYCSTIKTVVSCDGELFWKYTVYDDDSNASVSFQSVDGFNPFRLDLPPVSVDVSAFSKKPQWTTAVCQDALHLIVRESTPPRPLRLSVWRLEEDRKSWRKQCEGVVNKTSECGGYETEGFHEPFLHPQKPEIVFFNRFAGCYYNNVVLCCDLRREKVEFFAKLEEFHEAYNFLVFHPRVCKRSTPIVFESSRFCDACARAAVIQQQQLHPSKGRNKVEVEVEDSDENEIEGLIFPLRCCRMCA</sequence>
<dbReference type="Pfam" id="PF00646">
    <property type="entry name" value="F-box"/>
    <property type="match status" value="1"/>
</dbReference>
<dbReference type="EMBL" id="CAMGYJ010000007">
    <property type="protein sequence ID" value="CAI0450030.1"/>
    <property type="molecule type" value="Genomic_DNA"/>
</dbReference>
<dbReference type="InterPro" id="IPR055290">
    <property type="entry name" value="At3g26010-like"/>
</dbReference>
<dbReference type="Pfam" id="PF24750">
    <property type="entry name" value="b-prop_At3g26010-like"/>
    <property type="match status" value="1"/>
</dbReference>
<dbReference type="PANTHER" id="PTHR35546">
    <property type="entry name" value="F-BOX PROTEIN INTERACTION DOMAIN PROTEIN-RELATED"/>
    <property type="match status" value="1"/>
</dbReference>
<evidence type="ECO:0000313" key="4">
    <source>
        <dbReference type="Proteomes" id="UP001154282"/>
    </source>
</evidence>
<name>A0AAV0MVX0_9ROSI</name>
<feature type="domain" description="F-box" evidence="1">
    <location>
        <begin position="10"/>
        <end position="48"/>
    </location>
</feature>
<dbReference type="InterPro" id="IPR056592">
    <property type="entry name" value="Beta-prop_At3g26010-like"/>
</dbReference>
<evidence type="ECO:0008006" key="5">
    <source>
        <dbReference type="Google" id="ProtNLM"/>
    </source>
</evidence>
<dbReference type="InterPro" id="IPR001810">
    <property type="entry name" value="F-box_dom"/>
</dbReference>
<proteinExistence type="predicted"/>
<feature type="domain" description="F-box protein At3g26010-like beta-propeller" evidence="2">
    <location>
        <begin position="51"/>
        <end position="383"/>
    </location>
</feature>
<dbReference type="AlphaFoldDB" id="A0AAV0MVX0"/>
<dbReference type="PANTHER" id="PTHR35546:SF128">
    <property type="entry name" value="F-BOX ASSOCIATED DOMAIN-CONTAINING PROTEIN"/>
    <property type="match status" value="1"/>
</dbReference>
<comment type="caution">
    <text evidence="3">The sequence shown here is derived from an EMBL/GenBank/DDBJ whole genome shotgun (WGS) entry which is preliminary data.</text>
</comment>
<evidence type="ECO:0000313" key="3">
    <source>
        <dbReference type="EMBL" id="CAI0450030.1"/>
    </source>
</evidence>
<dbReference type="SUPFAM" id="SSF81383">
    <property type="entry name" value="F-box domain"/>
    <property type="match status" value="1"/>
</dbReference>
<dbReference type="InterPro" id="IPR036047">
    <property type="entry name" value="F-box-like_dom_sf"/>
</dbReference>
<organism evidence="3 4">
    <name type="scientific">Linum tenue</name>
    <dbReference type="NCBI Taxonomy" id="586396"/>
    <lineage>
        <taxon>Eukaryota</taxon>
        <taxon>Viridiplantae</taxon>
        <taxon>Streptophyta</taxon>
        <taxon>Embryophyta</taxon>
        <taxon>Tracheophyta</taxon>
        <taxon>Spermatophyta</taxon>
        <taxon>Magnoliopsida</taxon>
        <taxon>eudicotyledons</taxon>
        <taxon>Gunneridae</taxon>
        <taxon>Pentapetalae</taxon>
        <taxon>rosids</taxon>
        <taxon>fabids</taxon>
        <taxon>Malpighiales</taxon>
        <taxon>Linaceae</taxon>
        <taxon>Linum</taxon>
    </lineage>
</organism>